<gene>
    <name evidence="2" type="ORF">BU14_0312s0011</name>
</gene>
<feature type="region of interest" description="Disordered" evidence="1">
    <location>
        <begin position="188"/>
        <end position="217"/>
    </location>
</feature>
<evidence type="ECO:0000313" key="3">
    <source>
        <dbReference type="Proteomes" id="UP000218209"/>
    </source>
</evidence>
<accession>A0A1X6NZQ6</accession>
<proteinExistence type="predicted"/>
<evidence type="ECO:0000313" key="2">
    <source>
        <dbReference type="EMBL" id="OSX74057.1"/>
    </source>
</evidence>
<dbReference type="Proteomes" id="UP000218209">
    <property type="component" value="Unassembled WGS sequence"/>
</dbReference>
<protein>
    <submittedName>
        <fullName evidence="2">Uncharacterized protein</fullName>
    </submittedName>
</protein>
<dbReference type="AlphaFoldDB" id="A0A1X6NZQ6"/>
<sequence>AGIGVDPASRGTEALLGAHLRRTRPESISDKFSNGVIRTYKRVVTATKAVVGPRQDRRRRNTAVSLLSSLTTVDPAEVSAAMSAIARRACAKGGVGVAPLKSLSVRQQTQFKIANKISGVTWRRIRAFLGGRDSGLASLSALRADQVSFSLEAQNQVKTCDEGAHLVSPRAAIQALIDDLVERKEFLDSTTPAGPARATAAAEASDGSRSPSADSVAPVGPPVQLLFGMDKGGRTSTVKVYLGIAHQRRPASVGNSVVIGVFPCRTDDYAALRRICALWLAAIEDLRSRGLLVGGVLRSVLLILTGDYVWMTARRL</sequence>
<reference evidence="2 3" key="1">
    <citation type="submission" date="2017-03" db="EMBL/GenBank/DDBJ databases">
        <title>WGS assembly of Porphyra umbilicalis.</title>
        <authorList>
            <person name="Brawley S.H."/>
            <person name="Blouin N.A."/>
            <person name="Ficko-Blean E."/>
            <person name="Wheeler G.L."/>
            <person name="Lohr M."/>
            <person name="Goodson H.V."/>
            <person name="Jenkins J.W."/>
            <person name="Blaby-Haas C.E."/>
            <person name="Helliwell K.E."/>
            <person name="Chan C."/>
            <person name="Marriage T."/>
            <person name="Bhattacharya D."/>
            <person name="Klein A.S."/>
            <person name="Badis Y."/>
            <person name="Brodie J."/>
            <person name="Cao Y."/>
            <person name="Collen J."/>
            <person name="Dittami S.M."/>
            <person name="Gachon C.M."/>
            <person name="Green B.R."/>
            <person name="Karpowicz S."/>
            <person name="Kim J.W."/>
            <person name="Kudahl U."/>
            <person name="Lin S."/>
            <person name="Michel G."/>
            <person name="Mittag M."/>
            <person name="Olson B.J."/>
            <person name="Pangilinan J."/>
            <person name="Peng Y."/>
            <person name="Qiu H."/>
            <person name="Shu S."/>
            <person name="Singer J.T."/>
            <person name="Smith A.G."/>
            <person name="Sprecher B.N."/>
            <person name="Wagner V."/>
            <person name="Wang W."/>
            <person name="Wang Z.-Y."/>
            <person name="Yan J."/>
            <person name="Yarish C."/>
            <person name="Zoeuner-Riek S."/>
            <person name="Zhuang Y."/>
            <person name="Zou Y."/>
            <person name="Lindquist E.A."/>
            <person name="Grimwood J."/>
            <person name="Barry K."/>
            <person name="Rokhsar D.S."/>
            <person name="Schmutz J."/>
            <person name="Stiller J.W."/>
            <person name="Grossman A.R."/>
            <person name="Prochnik S.E."/>
        </authorList>
    </citation>
    <scope>NUCLEOTIDE SEQUENCE [LARGE SCALE GENOMIC DNA]</scope>
    <source>
        <strain evidence="2">4086291</strain>
    </source>
</reference>
<name>A0A1X6NZQ6_PORUM</name>
<evidence type="ECO:0000256" key="1">
    <source>
        <dbReference type="SAM" id="MobiDB-lite"/>
    </source>
</evidence>
<feature type="compositionally biased region" description="Low complexity" evidence="1">
    <location>
        <begin position="191"/>
        <end position="209"/>
    </location>
</feature>
<dbReference type="EMBL" id="KV918966">
    <property type="protein sequence ID" value="OSX74057.1"/>
    <property type="molecule type" value="Genomic_DNA"/>
</dbReference>
<feature type="non-terminal residue" evidence="2">
    <location>
        <position position="1"/>
    </location>
</feature>
<keyword evidence="3" id="KW-1185">Reference proteome</keyword>
<organism evidence="2 3">
    <name type="scientific">Porphyra umbilicalis</name>
    <name type="common">Purple laver</name>
    <name type="synonym">Red alga</name>
    <dbReference type="NCBI Taxonomy" id="2786"/>
    <lineage>
        <taxon>Eukaryota</taxon>
        <taxon>Rhodophyta</taxon>
        <taxon>Bangiophyceae</taxon>
        <taxon>Bangiales</taxon>
        <taxon>Bangiaceae</taxon>
        <taxon>Porphyra</taxon>
    </lineage>
</organism>